<evidence type="ECO:0000259" key="2">
    <source>
        <dbReference type="Pfam" id="PF00512"/>
    </source>
</evidence>
<gene>
    <name evidence="3" type="ORF">LCGC14_2095150</name>
</gene>
<dbReference type="SUPFAM" id="SSF47384">
    <property type="entry name" value="Homodimeric domain of signal transducing histidine kinase"/>
    <property type="match status" value="1"/>
</dbReference>
<comment type="caution">
    <text evidence="3">The sequence shown here is derived from an EMBL/GenBank/DDBJ whole genome shotgun (WGS) entry which is preliminary data.</text>
</comment>
<feature type="domain" description="Signal transduction histidine kinase dimerisation/phosphoacceptor" evidence="2">
    <location>
        <begin position="38"/>
        <end position="63"/>
    </location>
</feature>
<name>A0A0F9EYX8_9ZZZZ</name>
<dbReference type="AlphaFoldDB" id="A0A0F9EYX8"/>
<reference evidence="3" key="1">
    <citation type="journal article" date="2015" name="Nature">
        <title>Complex archaea that bridge the gap between prokaryotes and eukaryotes.</title>
        <authorList>
            <person name="Spang A."/>
            <person name="Saw J.H."/>
            <person name="Jorgensen S.L."/>
            <person name="Zaremba-Niedzwiedzka K."/>
            <person name="Martijn J."/>
            <person name="Lind A.E."/>
            <person name="van Eijk R."/>
            <person name="Schleper C."/>
            <person name="Guy L."/>
            <person name="Ettema T.J."/>
        </authorList>
    </citation>
    <scope>NUCLEOTIDE SEQUENCE</scope>
</reference>
<dbReference type="InterPro" id="IPR036097">
    <property type="entry name" value="HisK_dim/P_sf"/>
</dbReference>
<evidence type="ECO:0000256" key="1">
    <source>
        <dbReference type="SAM" id="Coils"/>
    </source>
</evidence>
<dbReference type="GO" id="GO:0000155">
    <property type="term" value="F:phosphorelay sensor kinase activity"/>
    <property type="evidence" value="ECO:0007669"/>
    <property type="project" value="InterPro"/>
</dbReference>
<feature type="coiled-coil region" evidence="1">
    <location>
        <begin position="5"/>
        <end position="39"/>
    </location>
</feature>
<dbReference type="Gene3D" id="1.10.287.130">
    <property type="match status" value="1"/>
</dbReference>
<dbReference type="CDD" id="cd00082">
    <property type="entry name" value="HisKA"/>
    <property type="match status" value="1"/>
</dbReference>
<evidence type="ECO:0000313" key="3">
    <source>
        <dbReference type="EMBL" id="KKL71416.1"/>
    </source>
</evidence>
<accession>A0A0F9EYX8</accession>
<organism evidence="3">
    <name type="scientific">marine sediment metagenome</name>
    <dbReference type="NCBI Taxonomy" id="412755"/>
    <lineage>
        <taxon>unclassified sequences</taxon>
        <taxon>metagenomes</taxon>
        <taxon>ecological metagenomes</taxon>
    </lineage>
</organism>
<dbReference type="EMBL" id="LAZR01025599">
    <property type="protein sequence ID" value="KKL71416.1"/>
    <property type="molecule type" value="Genomic_DNA"/>
</dbReference>
<dbReference type="InterPro" id="IPR003661">
    <property type="entry name" value="HisK_dim/P_dom"/>
</dbReference>
<proteinExistence type="predicted"/>
<dbReference type="Pfam" id="PF00512">
    <property type="entry name" value="HisKA"/>
    <property type="match status" value="1"/>
</dbReference>
<feature type="non-terminal residue" evidence="3">
    <location>
        <position position="85"/>
    </location>
</feature>
<sequence length="85" mass="10126">MERWNLELEGRVKERTKELEQLMEEITKLNATRELDRMKSEFISSISHELRTPLGFIKGYLTTIIWRIQHHNCPYEMAETGAPHI</sequence>
<protein>
    <recommendedName>
        <fullName evidence="2">Signal transduction histidine kinase dimerisation/phosphoacceptor domain-containing protein</fullName>
    </recommendedName>
</protein>
<keyword evidence="1" id="KW-0175">Coiled coil</keyword>